<comment type="pathway">
    <text evidence="2 14">Porphyrin-containing compound metabolism; protoporphyrin-IX biosynthesis; protoporphyrinogen-IX from coproporphyrinogen-III (AdoMet route): step 1/1.</text>
</comment>
<dbReference type="Pfam" id="PF04055">
    <property type="entry name" value="Radical_SAM"/>
    <property type="match status" value="1"/>
</dbReference>
<keyword evidence="6 14" id="KW-0963">Cytoplasm</keyword>
<feature type="domain" description="Radical SAM core" evidence="15">
    <location>
        <begin position="45"/>
        <end position="282"/>
    </location>
</feature>
<comment type="cofactor">
    <cofactor evidence="14">
        <name>[4Fe-4S] cluster</name>
        <dbReference type="ChEBI" id="CHEBI:49883"/>
    </cofactor>
    <text evidence="14">Binds 1 [4Fe-4S] cluster. The cluster is coordinated with 3 cysteines and an exchangeable S-adenosyl-L-methionine.</text>
</comment>
<dbReference type="InterPro" id="IPR006638">
    <property type="entry name" value="Elp3/MiaA/NifB-like_rSAM"/>
</dbReference>
<gene>
    <name evidence="16" type="primary">hemN</name>
    <name evidence="16" type="ORF">RZ517_16700</name>
</gene>
<comment type="subunit">
    <text evidence="4">Monomer.</text>
</comment>
<comment type="similarity">
    <text evidence="3 14">Belongs to the anaerobic coproporphyrinogen-III oxidase family.</text>
</comment>
<dbReference type="InterPro" id="IPR004558">
    <property type="entry name" value="Coprogen_oxidase_HemN"/>
</dbReference>
<dbReference type="SUPFAM" id="SSF102114">
    <property type="entry name" value="Radical SAM enzymes"/>
    <property type="match status" value="1"/>
</dbReference>
<accession>A0ABZ2HGJ2</accession>
<evidence type="ECO:0000256" key="10">
    <source>
        <dbReference type="ARBA" id="ARBA00023004"/>
    </source>
</evidence>
<evidence type="ECO:0000256" key="9">
    <source>
        <dbReference type="ARBA" id="ARBA00023002"/>
    </source>
</evidence>
<dbReference type="InterPro" id="IPR013785">
    <property type="entry name" value="Aldolase_TIM"/>
</dbReference>
<evidence type="ECO:0000256" key="12">
    <source>
        <dbReference type="ARBA" id="ARBA00023244"/>
    </source>
</evidence>
<keyword evidence="10 14" id="KW-0408">Iron</keyword>
<dbReference type="PIRSF" id="PIRSF000167">
    <property type="entry name" value="HemN"/>
    <property type="match status" value="1"/>
</dbReference>
<evidence type="ECO:0000256" key="2">
    <source>
        <dbReference type="ARBA" id="ARBA00004785"/>
    </source>
</evidence>
<comment type="catalytic activity">
    <reaction evidence="13 14">
        <text>coproporphyrinogen III + 2 S-adenosyl-L-methionine = protoporphyrinogen IX + 2 5'-deoxyadenosine + 2 L-methionine + 2 CO2</text>
        <dbReference type="Rhea" id="RHEA:15425"/>
        <dbReference type="ChEBI" id="CHEBI:16526"/>
        <dbReference type="ChEBI" id="CHEBI:17319"/>
        <dbReference type="ChEBI" id="CHEBI:57307"/>
        <dbReference type="ChEBI" id="CHEBI:57309"/>
        <dbReference type="ChEBI" id="CHEBI:57844"/>
        <dbReference type="ChEBI" id="CHEBI:59789"/>
        <dbReference type="EC" id="1.3.98.3"/>
    </reaction>
</comment>
<dbReference type="NCBIfam" id="TIGR00538">
    <property type="entry name" value="hemN"/>
    <property type="match status" value="1"/>
</dbReference>
<dbReference type="RefSeq" id="WP_338549248.1">
    <property type="nucleotide sequence ID" value="NZ_CP146069.1"/>
</dbReference>
<keyword evidence="8 14" id="KW-0479">Metal-binding</keyword>
<evidence type="ECO:0000256" key="7">
    <source>
        <dbReference type="ARBA" id="ARBA00022691"/>
    </source>
</evidence>
<evidence type="ECO:0000256" key="6">
    <source>
        <dbReference type="ARBA" id="ARBA00022490"/>
    </source>
</evidence>
<keyword evidence="11 14" id="KW-0411">Iron-sulfur</keyword>
<evidence type="ECO:0000256" key="8">
    <source>
        <dbReference type="ARBA" id="ARBA00022723"/>
    </source>
</evidence>
<sequence length="471" mass="52610">MIEKTQLARLGLFDAKLPRYTSYPTSPHFSEDVQDGHFRKWIETLPKGSAISLYLHIPFCRRLCWFCACRTQGTQNDAPVIAYLKVLKAELDLLKEALPEGISLSRLHWGGGTPTLLSAPMMTELAGKIRETIPFGSDTEFSVEIDPNEIDEARLDALAAAGMNRASIGVQDFDPIIQQTIGRLQSYEITRDAVEAIRARGIKSLNTDILYGLPHQNRKRITESVQKLLSLSPDRVALYGYAHVPWMAKRQQLIPSDAMPTPEERLELFETARRLFAWDGYQEIGIDHFATPEDGLSIAKADGRLRRNFQGYTDDTAEALVGLGASAISRFPQGYAQNASATGAYTKAIRAGNFATSRGHCFKGEDLMRARLIEAVMCDFHISTDEICDSFDVPRKRVQDMLQKTSNEFEGILDVRNDGLFVPPEARSLTRMIARSFDAYDLSRAGHSTAISEHHKRFSMTIASTRPFGVS</sequence>
<dbReference type="SMART" id="SM00729">
    <property type="entry name" value="Elp3"/>
    <property type="match status" value="1"/>
</dbReference>
<evidence type="ECO:0000256" key="3">
    <source>
        <dbReference type="ARBA" id="ARBA00005493"/>
    </source>
</evidence>
<evidence type="ECO:0000256" key="11">
    <source>
        <dbReference type="ARBA" id="ARBA00023014"/>
    </source>
</evidence>
<dbReference type="PROSITE" id="PS51918">
    <property type="entry name" value="RADICAL_SAM"/>
    <property type="match status" value="1"/>
</dbReference>
<dbReference type="InterPro" id="IPR007197">
    <property type="entry name" value="rSAM"/>
</dbReference>
<dbReference type="PANTHER" id="PTHR13932">
    <property type="entry name" value="COPROPORPHYRINIGEN III OXIDASE"/>
    <property type="match status" value="1"/>
</dbReference>
<evidence type="ECO:0000256" key="4">
    <source>
        <dbReference type="ARBA" id="ARBA00011245"/>
    </source>
</evidence>
<keyword evidence="9 14" id="KW-0560">Oxidoreductase</keyword>
<dbReference type="EMBL" id="CP146069">
    <property type="protein sequence ID" value="WWR46387.1"/>
    <property type="molecule type" value="Genomic_DNA"/>
</dbReference>
<evidence type="ECO:0000259" key="15">
    <source>
        <dbReference type="PROSITE" id="PS51918"/>
    </source>
</evidence>
<evidence type="ECO:0000256" key="5">
    <source>
        <dbReference type="ARBA" id="ARBA00022485"/>
    </source>
</evidence>
<evidence type="ECO:0000313" key="17">
    <source>
        <dbReference type="Proteomes" id="UP001364156"/>
    </source>
</evidence>
<keyword evidence="12 14" id="KW-0627">Porphyrin biosynthesis</keyword>
<dbReference type="Gene3D" id="1.10.10.920">
    <property type="match status" value="1"/>
</dbReference>
<dbReference type="PANTHER" id="PTHR13932:SF6">
    <property type="entry name" value="OXYGEN-INDEPENDENT COPROPORPHYRINOGEN III OXIDASE"/>
    <property type="match status" value="1"/>
</dbReference>
<reference evidence="16 17" key="1">
    <citation type="submission" date="2023-10" db="EMBL/GenBank/DDBJ databases">
        <title>Roseovarius strain S88 nov., isolated from a marine algae.</title>
        <authorList>
            <person name="Lee M.W."/>
            <person name="Lee J.K."/>
            <person name="Kim J.M."/>
            <person name="Choi D.G."/>
            <person name="Baek J.H."/>
            <person name="Bayburt H."/>
            <person name="Jung J.J."/>
            <person name="Han D.M."/>
            <person name="Jeon C.O."/>
        </authorList>
    </citation>
    <scope>NUCLEOTIDE SEQUENCE [LARGE SCALE GENOMIC DNA]</scope>
    <source>
        <strain evidence="16 17">S88</strain>
    </source>
</reference>
<dbReference type="Proteomes" id="UP001364156">
    <property type="component" value="Chromosome"/>
</dbReference>
<organism evidence="16 17">
    <name type="scientific">Roseovarius phycicola</name>
    <dbReference type="NCBI Taxonomy" id="3080976"/>
    <lineage>
        <taxon>Bacteria</taxon>
        <taxon>Pseudomonadati</taxon>
        <taxon>Pseudomonadota</taxon>
        <taxon>Alphaproteobacteria</taxon>
        <taxon>Rhodobacterales</taxon>
        <taxon>Roseobacteraceae</taxon>
        <taxon>Roseovarius</taxon>
    </lineage>
</organism>
<evidence type="ECO:0000256" key="14">
    <source>
        <dbReference type="PIRNR" id="PIRNR000167"/>
    </source>
</evidence>
<evidence type="ECO:0000313" key="16">
    <source>
        <dbReference type="EMBL" id="WWR46387.1"/>
    </source>
</evidence>
<keyword evidence="5 14" id="KW-0004">4Fe-4S</keyword>
<dbReference type="Gene3D" id="3.20.20.70">
    <property type="entry name" value="Aldolase class I"/>
    <property type="match status" value="1"/>
</dbReference>
<keyword evidence="17" id="KW-1185">Reference proteome</keyword>
<dbReference type="GO" id="GO:0051989">
    <property type="term" value="F:coproporphyrinogen dehydrogenase activity"/>
    <property type="evidence" value="ECO:0007669"/>
    <property type="project" value="UniProtKB-EC"/>
</dbReference>
<dbReference type="InterPro" id="IPR034505">
    <property type="entry name" value="Coproporphyrinogen-III_oxidase"/>
</dbReference>
<dbReference type="EC" id="1.3.98.3" evidence="14"/>
<comment type="subcellular location">
    <subcellularLocation>
        <location evidence="1 14">Cytoplasm</location>
    </subcellularLocation>
</comment>
<dbReference type="InterPro" id="IPR058240">
    <property type="entry name" value="rSAM_sf"/>
</dbReference>
<protein>
    <recommendedName>
        <fullName evidence="14">Coproporphyrinogen-III oxidase</fullName>
        <ecNumber evidence="14">1.3.98.3</ecNumber>
    </recommendedName>
</protein>
<dbReference type="SFLD" id="SFLDG01065">
    <property type="entry name" value="anaerobic_coproporphyrinogen-I"/>
    <property type="match status" value="1"/>
</dbReference>
<keyword evidence="7 14" id="KW-0949">S-adenosyl-L-methionine</keyword>
<evidence type="ECO:0000256" key="1">
    <source>
        <dbReference type="ARBA" id="ARBA00004496"/>
    </source>
</evidence>
<evidence type="ECO:0000256" key="13">
    <source>
        <dbReference type="ARBA" id="ARBA00048321"/>
    </source>
</evidence>
<dbReference type="CDD" id="cd01335">
    <property type="entry name" value="Radical_SAM"/>
    <property type="match status" value="1"/>
</dbReference>
<proteinExistence type="inferred from homology"/>
<dbReference type="SFLD" id="SFLDS00029">
    <property type="entry name" value="Radical_SAM"/>
    <property type="match status" value="1"/>
</dbReference>
<name>A0ABZ2HGJ2_9RHOB</name>